<protein>
    <submittedName>
        <fullName evidence="2">SMI1/KNR4 family protein</fullName>
    </submittedName>
</protein>
<feature type="domain" description="Knr4/Smi1-like" evidence="1">
    <location>
        <begin position="23"/>
        <end position="137"/>
    </location>
</feature>
<dbReference type="EMBL" id="JBFRHK010000006">
    <property type="protein sequence ID" value="MEX3745740.1"/>
    <property type="molecule type" value="Genomic_DNA"/>
</dbReference>
<accession>A0ABV3VXV4</accession>
<evidence type="ECO:0000313" key="2">
    <source>
        <dbReference type="EMBL" id="MEX3745740.1"/>
    </source>
</evidence>
<comment type="caution">
    <text evidence="2">The sequence shown here is derived from an EMBL/GenBank/DDBJ whole genome shotgun (WGS) entry which is preliminary data.</text>
</comment>
<dbReference type="InterPro" id="IPR018958">
    <property type="entry name" value="Knr4/Smi1-like_dom"/>
</dbReference>
<sequence length="144" mass="16795">MTYDEVEAVLSQVLDREWDKLDPPSLNDWEKAERKFNCKFGDEFTYFFILISKYVLPGVLNVSTGKNNGNDLITFVYDYEVNNGNWIANMIPFFEIGNGGYFCINAKYGSISPVYYYSSEDFNIEEYNTSFEEWINNLPQFLNG</sequence>
<evidence type="ECO:0000313" key="3">
    <source>
        <dbReference type="EMBL" id="MEX3746040.1"/>
    </source>
</evidence>
<gene>
    <name evidence="2" type="ORF">AB1300_11395</name>
    <name evidence="3" type="ORF">AB1300_12940</name>
</gene>
<proteinExistence type="predicted"/>
<evidence type="ECO:0000259" key="1">
    <source>
        <dbReference type="SMART" id="SM00860"/>
    </source>
</evidence>
<dbReference type="SMART" id="SM00860">
    <property type="entry name" value="SMI1_KNR4"/>
    <property type="match status" value="1"/>
</dbReference>
<dbReference type="Pfam" id="PF14567">
    <property type="entry name" value="SUKH_5"/>
    <property type="match status" value="1"/>
</dbReference>
<dbReference type="Gene3D" id="3.40.1580.10">
    <property type="entry name" value="SMI1/KNR4-like"/>
    <property type="match status" value="1"/>
</dbReference>
<name>A0ABV3VXV4_9BACI</name>
<dbReference type="SUPFAM" id="SSF160631">
    <property type="entry name" value="SMI1/KNR4-like"/>
    <property type="match status" value="1"/>
</dbReference>
<evidence type="ECO:0000313" key="4">
    <source>
        <dbReference type="Proteomes" id="UP001558534"/>
    </source>
</evidence>
<dbReference type="InterPro" id="IPR037883">
    <property type="entry name" value="Knr4/Smi1-like_sf"/>
</dbReference>
<organism evidence="2 4">
    <name type="scientific">Lysinibacillus xylanilyticus</name>
    <dbReference type="NCBI Taxonomy" id="582475"/>
    <lineage>
        <taxon>Bacteria</taxon>
        <taxon>Bacillati</taxon>
        <taxon>Bacillota</taxon>
        <taxon>Bacilli</taxon>
        <taxon>Bacillales</taxon>
        <taxon>Bacillaceae</taxon>
        <taxon>Lysinibacillus</taxon>
    </lineage>
</organism>
<dbReference type="Proteomes" id="UP001558534">
    <property type="component" value="Unassembled WGS sequence"/>
</dbReference>
<keyword evidence="4" id="KW-1185">Reference proteome</keyword>
<reference evidence="2 4" key="1">
    <citation type="submission" date="2024-07" db="EMBL/GenBank/DDBJ databases">
        <title>Characterization of a bacterium isolated from hydrolysated instant sea cucumber by whole-genome sequencing and metabolomics.</title>
        <authorList>
            <person name="Luo X."/>
            <person name="Zhang Z."/>
            <person name="Zheng Z."/>
            <person name="Zhang W."/>
            <person name="Ming T."/>
            <person name="Jiao L."/>
            <person name="Su X."/>
            <person name="Kong F."/>
            <person name="Xu J."/>
        </authorList>
    </citation>
    <scope>NUCLEOTIDE SEQUENCE [LARGE SCALE GENOMIC DNA]</scope>
    <source>
        <strain evidence="2 4">XL-2024</strain>
    </source>
</reference>
<dbReference type="RefSeq" id="WP_368636618.1">
    <property type="nucleotide sequence ID" value="NZ_JBFRHK010000006.1"/>
</dbReference>
<dbReference type="EMBL" id="JBFRHK010000007">
    <property type="protein sequence ID" value="MEX3746040.1"/>
    <property type="molecule type" value="Genomic_DNA"/>
</dbReference>